<dbReference type="PATRIC" id="fig|1629.5.peg.675"/>
<organism evidence="16 17">
    <name type="scientific">Weissella viridescens</name>
    <name type="common">Lactobacillus viridescens</name>
    <dbReference type="NCBI Taxonomy" id="1629"/>
    <lineage>
        <taxon>Bacteria</taxon>
        <taxon>Bacillati</taxon>
        <taxon>Bacillota</taxon>
        <taxon>Bacilli</taxon>
        <taxon>Lactobacillales</taxon>
        <taxon>Lactobacillaceae</taxon>
        <taxon>Weissella</taxon>
    </lineage>
</organism>
<keyword evidence="17" id="KW-1185">Reference proteome</keyword>
<dbReference type="Gene3D" id="6.10.250.1580">
    <property type="match status" value="1"/>
</dbReference>
<dbReference type="EMBL" id="JQBM01000002">
    <property type="protein sequence ID" value="KRN46398.1"/>
    <property type="molecule type" value="Genomic_DNA"/>
</dbReference>
<dbReference type="GO" id="GO:0046961">
    <property type="term" value="F:proton-transporting ATPase activity, rotational mechanism"/>
    <property type="evidence" value="ECO:0007669"/>
    <property type="project" value="TreeGrafter"/>
</dbReference>
<dbReference type="GO" id="GO:0045259">
    <property type="term" value="C:proton-transporting ATP synthase complex"/>
    <property type="evidence" value="ECO:0007669"/>
    <property type="project" value="UniProtKB-KW"/>
</dbReference>
<evidence type="ECO:0000256" key="1">
    <source>
        <dbReference type="ARBA" id="ARBA00005513"/>
    </source>
</evidence>
<evidence type="ECO:0000256" key="7">
    <source>
        <dbReference type="ARBA" id="ARBA00022989"/>
    </source>
</evidence>
<keyword evidence="4 13" id="KW-0138">CF(0)</keyword>
<evidence type="ECO:0000313" key="17">
    <source>
        <dbReference type="Proteomes" id="UP000051992"/>
    </source>
</evidence>
<keyword evidence="5 13" id="KW-0812">Transmembrane</keyword>
<comment type="caution">
    <text evidence="16">The sequence shown here is derived from an EMBL/GenBank/DDBJ whole genome shotgun (WGS) entry which is preliminary data.</text>
</comment>
<evidence type="ECO:0000256" key="4">
    <source>
        <dbReference type="ARBA" id="ARBA00022547"/>
    </source>
</evidence>
<evidence type="ECO:0000256" key="3">
    <source>
        <dbReference type="ARBA" id="ARBA00022475"/>
    </source>
</evidence>
<keyword evidence="6 13" id="KW-0375">Hydrogen ion transport</keyword>
<evidence type="ECO:0000313" key="16">
    <source>
        <dbReference type="EMBL" id="KRN46398.1"/>
    </source>
</evidence>
<keyword evidence="3 13" id="KW-1003">Cell membrane</keyword>
<name>A0A0R2H1U0_WEIVI</name>
<comment type="function">
    <text evidence="13">Component of the F(0) channel, it forms part of the peripheral stalk, linking F(1) to F(0).</text>
</comment>
<dbReference type="GO" id="GO:0005886">
    <property type="term" value="C:plasma membrane"/>
    <property type="evidence" value="ECO:0007669"/>
    <property type="project" value="UniProtKB-SubCell"/>
</dbReference>
<feature type="coiled-coil region" evidence="15">
    <location>
        <begin position="49"/>
        <end position="79"/>
    </location>
</feature>
<dbReference type="OrthoDB" id="282095at2"/>
<dbReference type="SUPFAM" id="SSF81573">
    <property type="entry name" value="F1F0 ATP synthase subunit B, membrane domain"/>
    <property type="match status" value="1"/>
</dbReference>
<comment type="subcellular location">
    <subcellularLocation>
        <location evidence="13">Cell membrane</location>
        <topology evidence="13">Single-pass membrane protein</topology>
    </subcellularLocation>
    <subcellularLocation>
        <location evidence="12">Endomembrane system</location>
        <topology evidence="12">Single-pass membrane protein</topology>
    </subcellularLocation>
</comment>
<reference evidence="16 17" key="1">
    <citation type="journal article" date="2015" name="Genome Announc.">
        <title>Expanding the biotechnology potential of lactobacilli through comparative genomics of 213 strains and associated genera.</title>
        <authorList>
            <person name="Sun Z."/>
            <person name="Harris H.M."/>
            <person name="McCann A."/>
            <person name="Guo C."/>
            <person name="Argimon S."/>
            <person name="Zhang W."/>
            <person name="Yang X."/>
            <person name="Jeffery I.B."/>
            <person name="Cooney J.C."/>
            <person name="Kagawa T.F."/>
            <person name="Liu W."/>
            <person name="Song Y."/>
            <person name="Salvetti E."/>
            <person name="Wrobel A."/>
            <person name="Rasinkangas P."/>
            <person name="Parkhill J."/>
            <person name="Rea M.C."/>
            <person name="O'Sullivan O."/>
            <person name="Ritari J."/>
            <person name="Douillard F.P."/>
            <person name="Paul Ross R."/>
            <person name="Yang R."/>
            <person name="Briner A.E."/>
            <person name="Felis G.E."/>
            <person name="de Vos W.M."/>
            <person name="Barrangou R."/>
            <person name="Klaenhammer T.R."/>
            <person name="Caufield P.W."/>
            <person name="Cui Y."/>
            <person name="Zhang H."/>
            <person name="O'Toole P.W."/>
        </authorList>
    </citation>
    <scope>NUCLEOTIDE SEQUENCE [LARGE SCALE GENOMIC DNA]</scope>
    <source>
        <strain evidence="16 17">DSM 20410</strain>
    </source>
</reference>
<evidence type="ECO:0000256" key="5">
    <source>
        <dbReference type="ARBA" id="ARBA00022692"/>
    </source>
</evidence>
<dbReference type="GO" id="GO:0046933">
    <property type="term" value="F:proton-transporting ATP synthase activity, rotational mechanism"/>
    <property type="evidence" value="ECO:0007669"/>
    <property type="project" value="UniProtKB-UniRule"/>
</dbReference>
<accession>A0A0R2H1U0</accession>
<comment type="function">
    <text evidence="11 13">F(1)F(0) ATP synthase produces ATP from ADP in the presence of a proton or sodium gradient. F-type ATPases consist of two structural domains, F(1) containing the extramembraneous catalytic core and F(0) containing the membrane proton channel, linked together by a central stalk and a peripheral stalk. During catalysis, ATP synthesis in the catalytic domain of F(1) is coupled via a rotary mechanism of the central stalk subunits to proton translocation.</text>
</comment>
<keyword evidence="10 13" id="KW-0066">ATP synthesis</keyword>
<evidence type="ECO:0000256" key="11">
    <source>
        <dbReference type="ARBA" id="ARBA00025198"/>
    </source>
</evidence>
<dbReference type="InterPro" id="IPR002146">
    <property type="entry name" value="ATP_synth_b/b'su_bac/chlpt"/>
</dbReference>
<proteinExistence type="inferred from homology"/>
<keyword evidence="7 13" id="KW-1133">Transmembrane helix</keyword>
<evidence type="ECO:0000256" key="15">
    <source>
        <dbReference type="SAM" id="Coils"/>
    </source>
</evidence>
<evidence type="ECO:0000256" key="13">
    <source>
        <dbReference type="HAMAP-Rule" id="MF_01398"/>
    </source>
</evidence>
<gene>
    <name evidence="13" type="primary">atpF</name>
    <name evidence="16" type="ORF">IV50_GL000670</name>
</gene>
<dbReference type="InterPro" id="IPR028987">
    <property type="entry name" value="ATP_synth_B-like_membr_sf"/>
</dbReference>
<dbReference type="Pfam" id="PF00430">
    <property type="entry name" value="ATP-synt_B"/>
    <property type="match status" value="1"/>
</dbReference>
<dbReference type="InterPro" id="IPR005864">
    <property type="entry name" value="ATP_synth_F0_bsu_bac"/>
</dbReference>
<dbReference type="PANTHER" id="PTHR33445">
    <property type="entry name" value="ATP SYNTHASE SUBUNIT B', CHLOROPLASTIC"/>
    <property type="match status" value="1"/>
</dbReference>
<dbReference type="HAMAP" id="MF_01398">
    <property type="entry name" value="ATP_synth_b_bprime"/>
    <property type="match status" value="1"/>
</dbReference>
<dbReference type="Proteomes" id="UP000051992">
    <property type="component" value="Unassembled WGS sequence"/>
</dbReference>
<evidence type="ECO:0000256" key="10">
    <source>
        <dbReference type="ARBA" id="ARBA00023310"/>
    </source>
</evidence>
<dbReference type="PANTHER" id="PTHR33445:SF1">
    <property type="entry name" value="ATP SYNTHASE SUBUNIT B"/>
    <property type="match status" value="1"/>
</dbReference>
<evidence type="ECO:0000256" key="14">
    <source>
        <dbReference type="RuleBase" id="RU003848"/>
    </source>
</evidence>
<evidence type="ECO:0000256" key="6">
    <source>
        <dbReference type="ARBA" id="ARBA00022781"/>
    </source>
</evidence>
<keyword evidence="8 13" id="KW-0406">Ion transport</keyword>
<keyword evidence="15" id="KW-0175">Coiled coil</keyword>
<evidence type="ECO:0000256" key="12">
    <source>
        <dbReference type="ARBA" id="ARBA00037847"/>
    </source>
</evidence>
<evidence type="ECO:0000256" key="8">
    <source>
        <dbReference type="ARBA" id="ARBA00023065"/>
    </source>
</evidence>
<dbReference type="AlphaFoldDB" id="A0A0R2H1U0"/>
<dbReference type="NCBIfam" id="TIGR01144">
    <property type="entry name" value="ATP_synt_b"/>
    <property type="match status" value="1"/>
</dbReference>
<protein>
    <recommendedName>
        <fullName evidence="13">ATP synthase subunit b</fullName>
    </recommendedName>
    <alternativeName>
        <fullName evidence="13">ATP synthase F(0) sector subunit b</fullName>
    </alternativeName>
    <alternativeName>
        <fullName evidence="13">ATPase subunit I</fullName>
    </alternativeName>
    <alternativeName>
        <fullName evidence="13">F-type ATPase subunit b</fullName>
        <shortName evidence="13">F-ATPase subunit b</shortName>
    </alternativeName>
</protein>
<feature type="transmembrane region" description="Helical" evidence="13">
    <location>
        <begin position="15"/>
        <end position="33"/>
    </location>
</feature>
<comment type="similarity">
    <text evidence="1 13 14">Belongs to the ATPase B chain family.</text>
</comment>
<evidence type="ECO:0000256" key="9">
    <source>
        <dbReference type="ARBA" id="ARBA00023136"/>
    </source>
</evidence>
<dbReference type="GO" id="GO:0012505">
    <property type="term" value="C:endomembrane system"/>
    <property type="evidence" value="ECO:0007669"/>
    <property type="project" value="UniProtKB-SubCell"/>
</dbReference>
<keyword evidence="9 13" id="KW-0472">Membrane</keyword>
<dbReference type="RefSeq" id="WP_057745048.1">
    <property type="nucleotide sequence ID" value="NZ_BJLU01000004.1"/>
</dbReference>
<keyword evidence="2 13" id="KW-0813">Transport</keyword>
<sequence length="171" mass="18719">MLNQVFFAGASDGLALGNMLFLLIAFVILMLLLKKFAWGPVVKMMDDRANKVAHDLDSAEDARQQAEKLSKERQEQLTAARTDANKIVADAKKSADAQGKKIVADAQTKAQTLKDRAATQIEQDRSEAMTSAKNDVADLSVTIAQKIIQKELKLDDQKALIDAYIDGLGEK</sequence>
<dbReference type="InterPro" id="IPR050059">
    <property type="entry name" value="ATP_synthase_B_chain"/>
</dbReference>
<dbReference type="CDD" id="cd06503">
    <property type="entry name" value="ATP-synt_Fo_b"/>
    <property type="match status" value="1"/>
</dbReference>
<comment type="subunit">
    <text evidence="13">F-type ATPases have 2 components, F(1) - the catalytic core - and F(0) - the membrane proton channel. F(1) has five subunits: alpha(3), beta(3), gamma(1), delta(1), epsilon(1). F(0) has three main subunits: a(1), b(2) and c(10-14). The alpha and beta chains form an alternating ring which encloses part of the gamma chain. F(1) is attached to F(0) by a central stalk formed by the gamma and epsilon chains, while a peripheral stalk is formed by the delta and b chains.</text>
</comment>
<evidence type="ECO:0000256" key="2">
    <source>
        <dbReference type="ARBA" id="ARBA00022448"/>
    </source>
</evidence>